<dbReference type="EMBL" id="BSXW01000846">
    <property type="protein sequence ID" value="GMF30555.1"/>
    <property type="molecule type" value="Genomic_DNA"/>
</dbReference>
<dbReference type="AlphaFoldDB" id="A0A9W6UE31"/>
<evidence type="ECO:0000313" key="2">
    <source>
        <dbReference type="EMBL" id="GMF30555.1"/>
    </source>
</evidence>
<evidence type="ECO:0000256" key="1">
    <source>
        <dbReference type="SAM" id="Phobius"/>
    </source>
</evidence>
<keyword evidence="1" id="KW-0472">Membrane</keyword>
<proteinExistence type="predicted"/>
<gene>
    <name evidence="2" type="ORF">Plil01_001304000</name>
</gene>
<evidence type="ECO:0000313" key="3">
    <source>
        <dbReference type="Proteomes" id="UP001165083"/>
    </source>
</evidence>
<dbReference type="Proteomes" id="UP001165083">
    <property type="component" value="Unassembled WGS sequence"/>
</dbReference>
<accession>A0A9W6UE31</accession>
<keyword evidence="1" id="KW-0812">Transmembrane</keyword>
<dbReference type="OrthoDB" id="139783at2759"/>
<protein>
    <submittedName>
        <fullName evidence="2">Unnamed protein product</fullName>
    </submittedName>
</protein>
<feature type="transmembrane region" description="Helical" evidence="1">
    <location>
        <begin position="32"/>
        <end position="50"/>
    </location>
</feature>
<reference evidence="2" key="1">
    <citation type="submission" date="2023-04" db="EMBL/GenBank/DDBJ databases">
        <title>Phytophthora lilii NBRC 32176.</title>
        <authorList>
            <person name="Ichikawa N."/>
            <person name="Sato H."/>
            <person name="Tonouchi N."/>
        </authorList>
    </citation>
    <scope>NUCLEOTIDE SEQUENCE</scope>
    <source>
        <strain evidence="2">NBRC 32176</strain>
    </source>
</reference>
<name>A0A9W6UE31_9STRA</name>
<sequence>MRDIEDFLPEIVAFTVDFFSSLFISACMSSSGSLYIPAMFIAVDLVHVMLEFWEVRMNSRVVLKLFQDRRASKDRLPNRTASDLEKNELLALMITEAHNLSECVRGRTLKGARHWASLPHPLTKHQREQLRSMEASGVFESEINSSETKHVKHRT</sequence>
<organism evidence="2 3">
    <name type="scientific">Phytophthora lilii</name>
    <dbReference type="NCBI Taxonomy" id="2077276"/>
    <lineage>
        <taxon>Eukaryota</taxon>
        <taxon>Sar</taxon>
        <taxon>Stramenopiles</taxon>
        <taxon>Oomycota</taxon>
        <taxon>Peronosporomycetes</taxon>
        <taxon>Peronosporales</taxon>
        <taxon>Peronosporaceae</taxon>
        <taxon>Phytophthora</taxon>
    </lineage>
</organism>
<keyword evidence="1" id="KW-1133">Transmembrane helix</keyword>
<keyword evidence="3" id="KW-1185">Reference proteome</keyword>
<comment type="caution">
    <text evidence="2">The sequence shown here is derived from an EMBL/GenBank/DDBJ whole genome shotgun (WGS) entry which is preliminary data.</text>
</comment>